<name>A0ABW6SZP2_9ACTN</name>
<reference evidence="3 4" key="1">
    <citation type="submission" date="2024-10" db="EMBL/GenBank/DDBJ databases">
        <title>The Natural Products Discovery Center: Release of the First 8490 Sequenced Strains for Exploring Actinobacteria Biosynthetic Diversity.</title>
        <authorList>
            <person name="Kalkreuter E."/>
            <person name="Kautsar S.A."/>
            <person name="Yang D."/>
            <person name="Bader C.D."/>
            <person name="Teijaro C.N."/>
            <person name="Fluegel L."/>
            <person name="Davis C.M."/>
            <person name="Simpson J.R."/>
            <person name="Lauterbach L."/>
            <person name="Steele A.D."/>
            <person name="Gui C."/>
            <person name="Meng S."/>
            <person name="Li G."/>
            <person name="Viehrig K."/>
            <person name="Ye F."/>
            <person name="Su P."/>
            <person name="Kiefer A.F."/>
            <person name="Nichols A."/>
            <person name="Cepeda A.J."/>
            <person name="Yan W."/>
            <person name="Fan B."/>
            <person name="Jiang Y."/>
            <person name="Adhikari A."/>
            <person name="Zheng C.-J."/>
            <person name="Schuster L."/>
            <person name="Cowan T.M."/>
            <person name="Smanski M.J."/>
            <person name="Chevrette M.G."/>
            <person name="De Carvalho L.P.S."/>
            <person name="Shen B."/>
        </authorList>
    </citation>
    <scope>NUCLEOTIDE SEQUENCE [LARGE SCALE GENOMIC DNA]</scope>
    <source>
        <strain evidence="3 4">NPDC002173</strain>
    </source>
</reference>
<dbReference type="InterPro" id="IPR006016">
    <property type="entry name" value="UspA"/>
</dbReference>
<dbReference type="InterPro" id="IPR006015">
    <property type="entry name" value="Universal_stress_UspA"/>
</dbReference>
<dbReference type="Gene3D" id="3.40.50.620">
    <property type="entry name" value="HUPs"/>
    <property type="match status" value="2"/>
</dbReference>
<organism evidence="3 4">
    <name type="scientific">Microtetraspora malaysiensis</name>
    <dbReference type="NCBI Taxonomy" id="161358"/>
    <lineage>
        <taxon>Bacteria</taxon>
        <taxon>Bacillati</taxon>
        <taxon>Actinomycetota</taxon>
        <taxon>Actinomycetes</taxon>
        <taxon>Streptosporangiales</taxon>
        <taxon>Streptosporangiaceae</taxon>
        <taxon>Microtetraspora</taxon>
    </lineage>
</organism>
<proteinExistence type="inferred from homology"/>
<dbReference type="PANTHER" id="PTHR46268:SF6">
    <property type="entry name" value="UNIVERSAL STRESS PROTEIN UP12"/>
    <property type="match status" value="1"/>
</dbReference>
<keyword evidence="4" id="KW-1185">Reference proteome</keyword>
<accession>A0ABW6SZP2</accession>
<evidence type="ECO:0000256" key="1">
    <source>
        <dbReference type="ARBA" id="ARBA00008791"/>
    </source>
</evidence>
<evidence type="ECO:0000313" key="3">
    <source>
        <dbReference type="EMBL" id="MFF3669617.1"/>
    </source>
</evidence>
<dbReference type="SUPFAM" id="SSF52402">
    <property type="entry name" value="Adenine nucleotide alpha hydrolases-like"/>
    <property type="match status" value="2"/>
</dbReference>
<gene>
    <name evidence="3" type="ORF">ACFYXI_28920</name>
</gene>
<sequence>MREPIVVGVDGSPVSLQAAEWSGREAALRGAPVRVVHVATEWAHHIPLVPEPGRWGEERSGALEELLQGAANQVRAGHPDVQVTTEILEGGAGEALVAEAKGAQLLVVGNRGRGGFAELLLGSVSRYTASRSPCPVVVVRGPHPHARGQIVAGVTGRADRSAVLDFAFREAELRGAVLRVLHAWTHPTSTGPGDMLPLVYDVEAVGQEEEALLAQAVAGWREIRPDVELIQQVVRAHPAKALIEASAEHDLTILGAHEGGRSLLGLGFVAHAVLHHARGPVVIVRP</sequence>
<feature type="domain" description="UspA" evidence="2">
    <location>
        <begin position="1"/>
        <end position="140"/>
    </location>
</feature>
<dbReference type="EMBL" id="JBIASD010000023">
    <property type="protein sequence ID" value="MFF3669617.1"/>
    <property type="molecule type" value="Genomic_DNA"/>
</dbReference>
<comment type="similarity">
    <text evidence="1">Belongs to the universal stress protein A family.</text>
</comment>
<comment type="caution">
    <text evidence="3">The sequence shown here is derived from an EMBL/GenBank/DDBJ whole genome shotgun (WGS) entry which is preliminary data.</text>
</comment>
<evidence type="ECO:0000313" key="4">
    <source>
        <dbReference type="Proteomes" id="UP001602013"/>
    </source>
</evidence>
<dbReference type="Proteomes" id="UP001602013">
    <property type="component" value="Unassembled WGS sequence"/>
</dbReference>
<dbReference type="PANTHER" id="PTHR46268">
    <property type="entry name" value="STRESS RESPONSE PROTEIN NHAX"/>
    <property type="match status" value="1"/>
</dbReference>
<evidence type="ECO:0000259" key="2">
    <source>
        <dbReference type="Pfam" id="PF00582"/>
    </source>
</evidence>
<dbReference type="PRINTS" id="PR01438">
    <property type="entry name" value="UNVRSLSTRESS"/>
</dbReference>
<dbReference type="RefSeq" id="WP_387415854.1">
    <property type="nucleotide sequence ID" value="NZ_JBIASD010000023.1"/>
</dbReference>
<dbReference type="Pfam" id="PF00582">
    <property type="entry name" value="Usp"/>
    <property type="match status" value="2"/>
</dbReference>
<protein>
    <submittedName>
        <fullName evidence="3">Universal stress protein</fullName>
    </submittedName>
</protein>
<dbReference type="InterPro" id="IPR014729">
    <property type="entry name" value="Rossmann-like_a/b/a_fold"/>
</dbReference>
<feature type="domain" description="UspA" evidence="2">
    <location>
        <begin position="149"/>
        <end position="285"/>
    </location>
</feature>